<reference evidence="1 2" key="1">
    <citation type="submission" date="2014-12" db="EMBL/GenBank/DDBJ databases">
        <title>Draft genome sequences of 29 type strains of Enterococci.</title>
        <authorList>
            <person name="Zhong Z."/>
            <person name="Sun Z."/>
            <person name="Liu W."/>
            <person name="Zhang W."/>
            <person name="Zhang H."/>
        </authorList>
    </citation>
    <scope>NUCLEOTIDE SEQUENCE [LARGE SCALE GENOMIC DNA]</scope>
    <source>
        <strain evidence="1 2">DSM 15687</strain>
    </source>
</reference>
<evidence type="ECO:0000313" key="1">
    <source>
        <dbReference type="EMBL" id="OJG83702.1"/>
    </source>
</evidence>
<keyword evidence="2" id="KW-1185">Reference proteome</keyword>
<dbReference type="AlphaFoldDB" id="A0A1L8WSB3"/>
<dbReference type="STRING" id="150033.RV14_GL000936"/>
<organism evidence="1 2">
    <name type="scientific">Enterococcus ratti</name>
    <dbReference type="NCBI Taxonomy" id="150033"/>
    <lineage>
        <taxon>Bacteria</taxon>
        <taxon>Bacillati</taxon>
        <taxon>Bacillota</taxon>
        <taxon>Bacilli</taxon>
        <taxon>Lactobacillales</taxon>
        <taxon>Enterococcaceae</taxon>
        <taxon>Enterococcus</taxon>
    </lineage>
</organism>
<protein>
    <submittedName>
        <fullName evidence="1">Uncharacterized protein</fullName>
    </submittedName>
</protein>
<evidence type="ECO:0000313" key="2">
    <source>
        <dbReference type="Proteomes" id="UP000182152"/>
    </source>
</evidence>
<name>A0A1L8WSB3_9ENTE</name>
<gene>
    <name evidence="1" type="ORF">RV14_GL000936</name>
</gene>
<proteinExistence type="predicted"/>
<comment type="caution">
    <text evidence="1">The sequence shown here is derived from an EMBL/GenBank/DDBJ whole genome shotgun (WGS) entry which is preliminary data.</text>
</comment>
<accession>A0A1L8WSB3</accession>
<sequence>MAASLIALSFLWAKPKLPYTREEVAEAVEYLNLTEDEKDEMKRINLSLTADKYYMEMYQCGINET</sequence>
<dbReference type="EMBL" id="JXLB01000002">
    <property type="protein sequence ID" value="OJG83702.1"/>
    <property type="molecule type" value="Genomic_DNA"/>
</dbReference>
<dbReference type="Proteomes" id="UP000182152">
    <property type="component" value="Unassembled WGS sequence"/>
</dbReference>